<name>A0A5M3VRI4_9ACTN</name>
<comment type="caution">
    <text evidence="1">The sequence shown here is derived from an EMBL/GenBank/DDBJ whole genome shotgun (WGS) entry which is preliminary data.</text>
</comment>
<organism evidence="1 2">
    <name type="scientific">Acrocarpospora corrugata</name>
    <dbReference type="NCBI Taxonomy" id="35763"/>
    <lineage>
        <taxon>Bacteria</taxon>
        <taxon>Bacillati</taxon>
        <taxon>Actinomycetota</taxon>
        <taxon>Actinomycetes</taxon>
        <taxon>Streptosporangiales</taxon>
        <taxon>Streptosporangiaceae</taxon>
        <taxon>Acrocarpospora</taxon>
    </lineage>
</organism>
<proteinExistence type="predicted"/>
<protein>
    <recommendedName>
        <fullName evidence="3">Reverse transcriptase domain-containing protein</fullName>
    </recommendedName>
</protein>
<sequence>MWELTLSRDNLLRALRRVEANKGAPGADGMSTAELRPWLREHWAGVREALDAGTYRPLAVRRVVIPMPGGGERLLGVSSVLDRMIQQAMAQVHAVFRPVLLGVQFWVPSRQVRPSGGAGRAAMR</sequence>
<dbReference type="Proteomes" id="UP000334990">
    <property type="component" value="Unassembled WGS sequence"/>
</dbReference>
<evidence type="ECO:0000313" key="1">
    <source>
        <dbReference type="EMBL" id="GER99103.1"/>
    </source>
</evidence>
<evidence type="ECO:0008006" key="3">
    <source>
        <dbReference type="Google" id="ProtNLM"/>
    </source>
</evidence>
<keyword evidence="2" id="KW-1185">Reference proteome</keyword>
<accession>A0A5M3VRI4</accession>
<gene>
    <name evidence="1" type="ORF">Acor_11670</name>
</gene>
<reference evidence="1 2" key="1">
    <citation type="submission" date="2019-10" db="EMBL/GenBank/DDBJ databases">
        <title>Whole genome shotgun sequence of Acrocarpospora corrugata NBRC 13972.</title>
        <authorList>
            <person name="Ichikawa N."/>
            <person name="Kimura A."/>
            <person name="Kitahashi Y."/>
            <person name="Komaki H."/>
            <person name="Oguchi A."/>
        </authorList>
    </citation>
    <scope>NUCLEOTIDE SEQUENCE [LARGE SCALE GENOMIC DNA]</scope>
    <source>
        <strain evidence="1 2">NBRC 13972</strain>
    </source>
</reference>
<dbReference type="AlphaFoldDB" id="A0A5M3VRI4"/>
<evidence type="ECO:0000313" key="2">
    <source>
        <dbReference type="Proteomes" id="UP000334990"/>
    </source>
</evidence>
<dbReference type="EMBL" id="BLAD01000038">
    <property type="protein sequence ID" value="GER99103.1"/>
    <property type="molecule type" value="Genomic_DNA"/>
</dbReference>